<gene>
    <name evidence="4" type="ORF">OVN521_LOCUS9353</name>
    <name evidence="3" type="ORF">WKI299_LOCUS36173</name>
</gene>
<evidence type="ECO:0000313" key="5">
    <source>
        <dbReference type="Proteomes" id="UP000663856"/>
    </source>
</evidence>
<feature type="region of interest" description="Disordered" evidence="2">
    <location>
        <begin position="1930"/>
        <end position="1950"/>
    </location>
</feature>
<feature type="coiled-coil region" evidence="1">
    <location>
        <begin position="2102"/>
        <end position="2183"/>
    </location>
</feature>
<feature type="region of interest" description="Disordered" evidence="2">
    <location>
        <begin position="1767"/>
        <end position="1796"/>
    </location>
</feature>
<feature type="coiled-coil region" evidence="1">
    <location>
        <begin position="602"/>
        <end position="668"/>
    </location>
</feature>
<dbReference type="Proteomes" id="UP000663856">
    <property type="component" value="Unassembled WGS sequence"/>
</dbReference>
<keyword evidence="1" id="KW-0175">Coiled coil</keyword>
<reference evidence="3" key="1">
    <citation type="submission" date="2021-02" db="EMBL/GenBank/DDBJ databases">
        <authorList>
            <person name="Nowell W R."/>
        </authorList>
    </citation>
    <scope>NUCLEOTIDE SEQUENCE</scope>
</reference>
<feature type="compositionally biased region" description="Basic and acidic residues" evidence="2">
    <location>
        <begin position="1930"/>
        <end position="1940"/>
    </location>
</feature>
<evidence type="ECO:0000313" key="3">
    <source>
        <dbReference type="EMBL" id="CAF2234064.1"/>
    </source>
</evidence>
<feature type="region of interest" description="Disordered" evidence="2">
    <location>
        <begin position="1676"/>
        <end position="1696"/>
    </location>
</feature>
<feature type="coiled-coil region" evidence="1">
    <location>
        <begin position="910"/>
        <end position="937"/>
    </location>
</feature>
<feature type="compositionally biased region" description="Basic and acidic residues" evidence="2">
    <location>
        <begin position="1814"/>
        <end position="1825"/>
    </location>
</feature>
<dbReference type="PANTHER" id="PTHR47357">
    <property type="entry name" value="COP1-INTERACTIVE PROTEIN 1"/>
    <property type="match status" value="1"/>
</dbReference>
<dbReference type="GO" id="GO:0005200">
    <property type="term" value="F:structural constituent of cytoskeleton"/>
    <property type="evidence" value="ECO:0007669"/>
    <property type="project" value="TreeGrafter"/>
</dbReference>
<sequence>MFIFGSKDSEKLFEIDGLLDNQSEFTRRIDEKHFIIDIRSNFNESNQASYESIYLFQTDRPTLFLFIIESSTDGKIDIESIITFKILNDVYLFDTKSCLFVVNGSYTNRNQDTIKSNIELLLDLEDIQVSFINSKSLDYFEVLNQSIRKCKPTVPTKQKEFSWTYPKIKELKDEFEQKPNCLSEIYYLNSLLKETDVKTEDKGDLLAFSYRNTQYFYDYKKSNLSCKNNQGIKLLDTKGLDILKYLLKREAVFRRSENIKNELDKGSLDKAITDFLKQTNEHTLETNDDETRRRMNEIDKMIFALEDESSENTNETKEKLEIELHNYEEHQSKLQNLENDIQKTKEQIQSLSKKVIDDDENEVMSKSYDKLDDFLQIKRFQFESNLNSQTIQSLKKMKKNQYEKTIQWNRFDRNREQKDVDVLTKDLRDEKAALNELESQLESKQKLQASLEKRNTCIEVTLIPDINDKIEKLKSKKSQYENRIEELKKKKEELEEEKLEKIRNKRTQDIFKDVGGSDRTIWYNDRGYRPHEKCVNFPKSGYTCHYIGAVREAVDFVSEKLELETVIDIEATKLQLLKKLSDERYEHSVGAIKDGKANGEHVEDLKTVVNKIVNRRDELREEATKIGKEYEERINKIQRDISDTENRKIHIEKNIETLIGDLESLRQELLSNKLSIINIKEAIELIKSTMKQKQALIHLLEKKISLANARVLFSKNYDSIKKKHDITKQIQSYEQFLNKVTESDEGSIFLRKEYLKQRKILEDYRSYLNDENQSTTLNSEINLITQKVSNIEYATDVSTENHQQKLERLKNDLYNLEQQKKKIGYHIQNENIVNKVEVIRLQLRYFESLPHINEIRARSILLNQSSQIDSRTHYGFDFRGKKYAHPLPDPNSNDIQLECIQRINRILNVVNLIDKQIVELKAERKKLSEQSKAVTDEQRSICFQNVERYLLDRSIRLSGFDRFYDGTILNSMESLISVLISELIDRPHLYEIDGNNCLDPLIEQGVMKILKILKNNHDIDTIISEINREYSDEGCLPRIRIFTDAKEIEYNRDISSTEVHNKKDLFLFKQNNLYFVLKHDQTIKLVDDENLNLKLHINRYVSDIAEYTDLLENLCRMRIKYHFKKYLEKSNSLIDVYQDEINQLGKIYSIREFNGEYSSYSNSTLFYFLSNLDEYLSRLELKLYKMDFEFEEILNSCLIKIKDLYKSAIIKVLYHEQERRKQIRQDKIRKNDRDENDLKISIEQDEEREKQLLEALNKKQEEIFKIEQDLNRIIDELNRSETTYRKVIEDLEKQRTNILDQLNKLNEELRQLSNNMIANEQEIRKLQCQIEELNNNLNRVNNEINKTEVELAKTIKEKLNLETEKVNLEVEKKKILIDKTREENNLKEKQAEIDRNQAWIKFLENLNQALLSEEILQCKQKTLEEIKSTKTLEELYKKLINNNILNKFLFENLNRKDVDEYVRRAISLPEDENYNLFIKLKQTTNSFLCPINGQLISELGLDTDGKPIQVKKYKISANSSISYREIHQNLKDAIEREIKCQAGGLIFEQNCLKVKDNGINSLEDLPMEIKPLVIDRIKINYQQHEWNNRLNSKYEKAVEQLNQLKINYRDIVYCYVDQIEIQCCGTFLLDSNDYYPGIDLMIRARKMKCGKQRESVSVITTGSDAPEFVFSRASDGYQRRKHKNTPEGNSGLDGEFGRDGQHAGNIFIKIDETIECLELLKSIELCGGKGGVGQLGGNGDKGCKGKDGENGVADDTRGFGGGQTTFGFGQPGTKSGDGGNAGFSGRGGRAGQAGKLSISDSRGNLYELLKDRIRQNDGLPGRDPDLTSSSAPKGGEGGDPTIIGMDQVRNKRSFIRKTTTENGEVDIEYLLDKNPALRKEIEKNQKCGNRGVPECVSIPFILLAPIPLAPLPLLIDGTIPYRMTKTEEQYKVNPRRDKNTKGKSKQNTTNRFRHETQRAVEIVKRDFANTSNLDQSLSEKQNDLTENIGKNHYEQRINKLKLDKQDVENKLESYRSQLQSVEIDINIKEEYIQALESQINQYRNELTQLRQESLKLTENQTLTVGQEINLMTEQQNLRDRRNEKQLEQTIAFNNLNSYAELQKQYRVEYDRMKNSISRLQHNKQNKLKQRQDEKVEIENQLAILRGNLRNNRRKLTKINDERLELLKEEIILNEDIIQKTQQEEQHEHEHEINWLLDKNIDIPRIRKIDMVRVEQNAFTPFRQKFFYQNRNDKENDEERVWFHFHAFLIFLIEYFVNNDRSIEIIVCWLIKFDHKNIPYSDIIKVVHEFSPESKNPLIDTLIEFESEHKLVTIDEFNPYCLLKQSLKTVIVTLEHITETNLKDIRFDLNQIERYYRGIHYSYNIEMQELKEITNSLKTEGNQLKDFELNKLFGDFIREIELITIEKVLDRLDKQTRDYLLKNFKLTLNYLNSNNEEYIFSYLDSNFLVHLSKLRCKFDDCNDSLLIRIENGLNKIKEKKFLEASSIIDDVEQIVALFDARRLFRLECASIDFHHSSVCLTPLESDMLQFNKNPNFRQLILLVKVFLTELIKKENSFYGKSIKTDRKFFEIVIDNFDYFGQHNLQSDLLNEFHTIVSGFLNQRIYFLDLVDNLLKRITNKQWLNTLIDHIKQKNLSPQYYHNIVNKLLSSYADFDETKRQSIEETLNQIEDSSNIQLVYRDLCRLTTPQELYIRYNSSVITDQSDEELNEEVEDEKFIEKIKDSWKGSSMEKATIETILLQVFYELNSTLIDKTLRDNVKKDYRKQVEFVLEQATSDESREKIYFMFLALGQHNYQCEDHDSETINRIYKIEADNEEQRTENVLFNLHYSYYNLQYDYENLEESKLIDYQKRLEERVSKLRKIIENLPSECTNALLYTVKQICIEQSNTFDDYLFRLRIKNNPTKNNILNEIESYINNNKRDLRRIEKNLNEIIINHSDKLFNDPDSLEELFKPFPTANIELFKCLLSSLDFRSSSKPFDLIRDLRKVLNERIKIDAFRNLVLDKYFQVCQAHTLSVRTSLSNLREKLDKIDELENTVNQVLIILNNEFGIDTNKSEFYNDLVKLLDEVQLHYERQLELPNTFKDFQENNITNIRKMTFDLDQIKNLTDNDLERIKVIQFSYKGEEKLSQFSDVMKSSTYNREEKIFWLEYLYCVHNDINTDQVLRKILLAYTERIKLLRKQISDTQLQSFLNRHNKNGSSDISEAFLTLIQETNEQLITEFFYYLKISITFEFKHEDSLSRTIEVLLSSNTKGHFNDLITILEDKEYVLICSLLEPLYRKALDKQKLNERTLLNYKQDIINAYNINKDASDKKIHELQKTLIDLYLIKYDRILVDNTDGDLFYLHRIEQFKKLSNEIKDKTNEQIENILAQCINREIFHRLTTIDEHRKEFYFHKDVIDSIGSISIPDSQNTRKHLSRKNLDYFFDKNGVFLKEKAKQLNEYSVIVNLHDGAKIYDCSWSNPNEFQEKYQILIDLYSSYRIDLFREMIRRPLNEQNFQSNLIDIARQVTYLLRVKTEDALIELESNIQIEVIGLIYYCLFCSLNENEIDIALKCLKSIIDKTWNIRLCSNVPESIANDQEIVIVKIDTTFSIYYRMNGQTEHCSIDNEQYVRSLSLVDFKQQTIPRDIYEKISTIVFEIIRLKSDINIQMNYSNRNRIIEYVRHHLDEIEFSVLEIEVHIGNDEQFEKLIKLFSTKEEKHAVHWILSFIGDKESEMKKLNDIFILKPVLSWYEELSEFKVELVRDRIFKKFSDDLEKTSDENRDKFQNAIQASLFFAENHRDSWFELMKL</sequence>
<proteinExistence type="predicted"/>
<evidence type="ECO:0000256" key="2">
    <source>
        <dbReference type="SAM" id="MobiDB-lite"/>
    </source>
</evidence>
<feature type="coiled-coil region" evidence="1">
    <location>
        <begin position="2908"/>
        <end position="2935"/>
    </location>
</feature>
<protein>
    <submittedName>
        <fullName evidence="3">Uncharacterized protein</fullName>
    </submittedName>
</protein>
<dbReference type="Proteomes" id="UP000663866">
    <property type="component" value="Unassembled WGS sequence"/>
</dbReference>
<evidence type="ECO:0000256" key="1">
    <source>
        <dbReference type="SAM" id="Coils"/>
    </source>
</evidence>
<organism evidence="3 5">
    <name type="scientific">Rotaria magnacalcarata</name>
    <dbReference type="NCBI Taxonomy" id="392030"/>
    <lineage>
        <taxon>Eukaryota</taxon>
        <taxon>Metazoa</taxon>
        <taxon>Spiralia</taxon>
        <taxon>Gnathifera</taxon>
        <taxon>Rotifera</taxon>
        <taxon>Eurotatoria</taxon>
        <taxon>Bdelloidea</taxon>
        <taxon>Philodinida</taxon>
        <taxon>Philodinidae</taxon>
        <taxon>Rotaria</taxon>
    </lineage>
</organism>
<feature type="compositionally biased region" description="Gly residues" evidence="2">
    <location>
        <begin position="1775"/>
        <end position="1791"/>
    </location>
</feature>
<name>A0A817A0F9_9BILA</name>
<feature type="coiled-coil region" evidence="1">
    <location>
        <begin position="420"/>
        <end position="507"/>
    </location>
</feature>
<keyword evidence="6" id="KW-1185">Reference proteome</keyword>
<comment type="caution">
    <text evidence="3">The sequence shown here is derived from an EMBL/GenBank/DDBJ whole genome shotgun (WGS) entry which is preliminary data.</text>
</comment>
<accession>A0A817A0F9</accession>
<evidence type="ECO:0000313" key="4">
    <source>
        <dbReference type="EMBL" id="CAF3898033.1"/>
    </source>
</evidence>
<dbReference type="GO" id="GO:0005856">
    <property type="term" value="C:cytoskeleton"/>
    <property type="evidence" value="ECO:0007669"/>
    <property type="project" value="TreeGrafter"/>
</dbReference>
<evidence type="ECO:0000313" key="6">
    <source>
        <dbReference type="Proteomes" id="UP000663866"/>
    </source>
</evidence>
<feature type="coiled-coil region" evidence="1">
    <location>
        <begin position="310"/>
        <end position="354"/>
    </location>
</feature>
<feature type="coiled-coil region" evidence="1">
    <location>
        <begin position="1239"/>
        <end position="1397"/>
    </location>
</feature>
<feature type="region of interest" description="Disordered" evidence="2">
    <location>
        <begin position="1814"/>
        <end position="1842"/>
    </location>
</feature>
<dbReference type="EMBL" id="CAJOBG010001133">
    <property type="protein sequence ID" value="CAF3898033.1"/>
    <property type="molecule type" value="Genomic_DNA"/>
</dbReference>
<dbReference type="EMBL" id="CAJNRF010017582">
    <property type="protein sequence ID" value="CAF2234064.1"/>
    <property type="molecule type" value="Genomic_DNA"/>
</dbReference>
<dbReference type="PANTHER" id="PTHR47357:SF1">
    <property type="entry name" value="SPINDLE POLE BODY COMPONENT 110"/>
    <property type="match status" value="1"/>
</dbReference>
<feature type="coiled-coil region" evidence="1">
    <location>
        <begin position="1990"/>
        <end position="2059"/>
    </location>
</feature>